<feature type="binding site" evidence="8">
    <location>
        <position position="11"/>
    </location>
    <ligand>
        <name>substrate</name>
    </ligand>
</feature>
<dbReference type="EC" id="5.1.1.7" evidence="3 8"/>
<dbReference type="InterPro" id="IPR018510">
    <property type="entry name" value="DAP_epimerase_AS"/>
</dbReference>
<dbReference type="AlphaFoldDB" id="A0A810QHH0"/>
<dbReference type="GO" id="GO:0005829">
    <property type="term" value="C:cytosol"/>
    <property type="evidence" value="ECO:0007669"/>
    <property type="project" value="TreeGrafter"/>
</dbReference>
<dbReference type="GO" id="GO:0009089">
    <property type="term" value="P:lysine biosynthetic process via diaminopimelate"/>
    <property type="evidence" value="ECO:0007669"/>
    <property type="project" value="UniProtKB-UniRule"/>
</dbReference>
<dbReference type="InterPro" id="IPR001653">
    <property type="entry name" value="DAP_epimerase_DapF"/>
</dbReference>
<evidence type="ECO:0000256" key="9">
    <source>
        <dbReference type="PROSITE-ProRule" id="PRU10125"/>
    </source>
</evidence>
<keyword evidence="4 8" id="KW-0028">Amino-acid biosynthesis</keyword>
<feature type="site" description="Could be important to modulate the pK values of the two catalytic cysteine residues" evidence="8">
    <location>
        <position position="203"/>
    </location>
</feature>
<dbReference type="PROSITE" id="PS01326">
    <property type="entry name" value="DAP_EPIMERASE"/>
    <property type="match status" value="1"/>
</dbReference>
<dbReference type="SUPFAM" id="SSF54506">
    <property type="entry name" value="Diaminopimelate epimerase-like"/>
    <property type="match status" value="2"/>
</dbReference>
<organism evidence="10 11">
    <name type="scientific">Pusillibacter faecalis</name>
    <dbReference type="NCBI Taxonomy" id="2714358"/>
    <lineage>
        <taxon>Bacteria</taxon>
        <taxon>Bacillati</taxon>
        <taxon>Bacillota</taxon>
        <taxon>Clostridia</taxon>
        <taxon>Eubacteriales</taxon>
        <taxon>Oscillospiraceae</taxon>
        <taxon>Pusillibacter</taxon>
    </lineage>
</organism>
<keyword evidence="11" id="KW-1185">Reference proteome</keyword>
<dbReference type="EMBL" id="AP023420">
    <property type="protein sequence ID" value="BCK85577.1"/>
    <property type="molecule type" value="Genomic_DNA"/>
</dbReference>
<feature type="binding site" evidence="8">
    <location>
        <begin position="75"/>
        <end position="76"/>
    </location>
    <ligand>
        <name>substrate</name>
    </ligand>
</feature>
<evidence type="ECO:0000313" key="11">
    <source>
        <dbReference type="Proteomes" id="UP000679848"/>
    </source>
</evidence>
<comment type="caution">
    <text evidence="8">Lacks conserved residue(s) required for the propagation of feature annotation.</text>
</comment>
<evidence type="ECO:0000256" key="7">
    <source>
        <dbReference type="ARBA" id="ARBA00051712"/>
    </source>
</evidence>
<dbReference type="GO" id="GO:0008837">
    <property type="term" value="F:diaminopimelate epimerase activity"/>
    <property type="evidence" value="ECO:0007669"/>
    <property type="project" value="UniProtKB-UniRule"/>
</dbReference>
<dbReference type="PANTHER" id="PTHR31689:SF0">
    <property type="entry name" value="DIAMINOPIMELATE EPIMERASE"/>
    <property type="match status" value="1"/>
</dbReference>
<evidence type="ECO:0000313" key="10">
    <source>
        <dbReference type="EMBL" id="BCK85577.1"/>
    </source>
</evidence>
<dbReference type="PANTHER" id="PTHR31689">
    <property type="entry name" value="DIAMINOPIMELATE EPIMERASE, CHLOROPLASTIC"/>
    <property type="match status" value="1"/>
</dbReference>
<evidence type="ECO:0000256" key="3">
    <source>
        <dbReference type="ARBA" id="ARBA00013080"/>
    </source>
</evidence>
<evidence type="ECO:0000256" key="1">
    <source>
        <dbReference type="ARBA" id="ARBA00005196"/>
    </source>
</evidence>
<feature type="binding site" evidence="8">
    <location>
        <position position="65"/>
    </location>
    <ligand>
        <name>substrate</name>
    </ligand>
</feature>
<feature type="active site" evidence="9">
    <location>
        <position position="74"/>
    </location>
</feature>
<evidence type="ECO:0000256" key="8">
    <source>
        <dbReference type="HAMAP-Rule" id="MF_00197"/>
    </source>
</evidence>
<comment type="subunit">
    <text evidence="8">Homodimer.</text>
</comment>
<dbReference type="KEGG" id="pfaa:MM59RIKEN_28960"/>
<protein>
    <recommendedName>
        <fullName evidence="3 8">Diaminopimelate epimerase</fullName>
        <shortName evidence="8">DAP epimerase</shortName>
        <ecNumber evidence="3 8">5.1.1.7</ecNumber>
    </recommendedName>
    <alternativeName>
        <fullName evidence="8">PLP-independent amino acid racemase</fullName>
    </alternativeName>
</protein>
<dbReference type="RefSeq" id="WP_187030807.1">
    <property type="nucleotide sequence ID" value="NZ_AP023420.1"/>
</dbReference>
<feature type="active site" description="Proton donor" evidence="8">
    <location>
        <position position="74"/>
    </location>
</feature>
<evidence type="ECO:0000256" key="5">
    <source>
        <dbReference type="ARBA" id="ARBA00023154"/>
    </source>
</evidence>
<proteinExistence type="inferred from homology"/>
<dbReference type="UniPathway" id="UPA00034">
    <property type="reaction ID" value="UER00025"/>
</dbReference>
<reference evidence="10" key="1">
    <citation type="submission" date="2020-09" db="EMBL/GenBank/DDBJ databases">
        <title>New species isolated from human feces.</title>
        <authorList>
            <person name="Kitahara M."/>
            <person name="Shigeno Y."/>
            <person name="Shime M."/>
            <person name="Matsumoto Y."/>
            <person name="Nakamura S."/>
            <person name="Motooka D."/>
            <person name="Fukuoka S."/>
            <person name="Nishikawa H."/>
            <person name="Benno Y."/>
        </authorList>
    </citation>
    <scope>NUCLEOTIDE SEQUENCE</scope>
    <source>
        <strain evidence="10">MM59</strain>
    </source>
</reference>
<dbReference type="Pfam" id="PF01678">
    <property type="entry name" value="DAP_epimerase"/>
    <property type="match status" value="2"/>
</dbReference>
<feature type="active site" description="Proton acceptor" evidence="8">
    <location>
        <position position="213"/>
    </location>
</feature>
<accession>A0A810QHH0</accession>
<dbReference type="Proteomes" id="UP000679848">
    <property type="component" value="Chromosome"/>
</dbReference>
<name>A0A810QHH0_9FIRM</name>
<feature type="binding site" evidence="8">
    <location>
        <position position="185"/>
    </location>
    <ligand>
        <name>substrate</name>
    </ligand>
</feature>
<comment type="catalytic activity">
    <reaction evidence="7 8">
        <text>(2S,6S)-2,6-diaminopimelate = meso-2,6-diaminopimelate</text>
        <dbReference type="Rhea" id="RHEA:15393"/>
        <dbReference type="ChEBI" id="CHEBI:57609"/>
        <dbReference type="ChEBI" id="CHEBI:57791"/>
        <dbReference type="EC" id="5.1.1.7"/>
    </reaction>
</comment>
<comment type="pathway">
    <text evidence="1 8">Amino-acid biosynthesis; L-lysine biosynthesis via DAP pathway; DL-2,6-diaminopimelate from LL-2,6-diaminopimelate: step 1/1.</text>
</comment>
<dbReference type="Gene3D" id="3.10.310.10">
    <property type="entry name" value="Diaminopimelate Epimerase, Chain A, domain 1"/>
    <property type="match status" value="2"/>
</dbReference>
<keyword evidence="8" id="KW-0963">Cytoplasm</keyword>
<keyword evidence="6 8" id="KW-0413">Isomerase</keyword>
<gene>
    <name evidence="8 10" type="primary">dapF</name>
    <name evidence="10" type="ORF">MM59RIKEN_28960</name>
</gene>
<comment type="similarity">
    <text evidence="2 8">Belongs to the diaminopimelate epimerase family.</text>
</comment>
<evidence type="ECO:0000256" key="4">
    <source>
        <dbReference type="ARBA" id="ARBA00022605"/>
    </source>
</evidence>
<evidence type="ECO:0000256" key="6">
    <source>
        <dbReference type="ARBA" id="ARBA00023235"/>
    </source>
</evidence>
<feature type="binding site" evidence="8">
    <location>
        <begin position="214"/>
        <end position="215"/>
    </location>
    <ligand>
        <name>substrate</name>
    </ligand>
</feature>
<feature type="site" description="Could be important to modulate the pK values of the two catalytic cysteine residues" evidence="8">
    <location>
        <position position="151"/>
    </location>
</feature>
<dbReference type="HAMAP" id="MF_00197">
    <property type="entry name" value="DAP_epimerase"/>
    <property type="match status" value="1"/>
</dbReference>
<sequence length="280" mass="30629">MRFWKMNGAGNDFVVLNNLEEHLPAECLPQAARTLCQRHLSIGADGLMVVDAPTQGGDYKMLFFNSDGSVGEMCGNGARCICRYGYELGLAGETQTVETTAGIVTGRRITQRLYRVRLNDPTTVKLDAPVEVDGIRHPCSYVELGNPGLPHAVVPYPNLRDADESQLRELGRKLRWHPAFPKGANVNFYEILGDDLLYERTFERGVEDFTYACGTGTGSVVAVLTLLGRVTGRNVRVDMKGGTLTIDVEHAGSQVTGLYLTGPTNVVCKGEVTDEDLNLF</sequence>
<keyword evidence="5 8" id="KW-0457">Lysine biosynthesis</keyword>
<feature type="binding site" evidence="8">
    <location>
        <begin position="203"/>
        <end position="204"/>
    </location>
    <ligand>
        <name>substrate</name>
    </ligand>
</feature>
<comment type="subcellular location">
    <subcellularLocation>
        <location evidence="8">Cytoplasm</location>
    </subcellularLocation>
</comment>
<dbReference type="NCBIfam" id="TIGR00652">
    <property type="entry name" value="DapF"/>
    <property type="match status" value="1"/>
</dbReference>
<evidence type="ECO:0000256" key="2">
    <source>
        <dbReference type="ARBA" id="ARBA00010219"/>
    </source>
</evidence>
<comment type="function">
    <text evidence="8">Catalyzes the stereoinversion of LL-2,6-diaminopimelate (L,L-DAP) to meso-diaminopimelate (meso-DAP), a precursor of L-lysine and an essential component of the bacterial peptidoglycan.</text>
</comment>